<dbReference type="PROSITE" id="PS51704">
    <property type="entry name" value="GP_PDE"/>
    <property type="match status" value="1"/>
</dbReference>
<keyword evidence="3" id="KW-1185">Reference proteome</keyword>
<dbReference type="EMBL" id="CP054856">
    <property type="protein sequence ID" value="QVM84876.1"/>
    <property type="molecule type" value="Genomic_DNA"/>
</dbReference>
<dbReference type="PANTHER" id="PTHR46320">
    <property type="entry name" value="GLYCEROPHOSPHODIESTER PHOSPHODIESTERASE 1"/>
    <property type="match status" value="1"/>
</dbReference>
<gene>
    <name evidence="2" type="ORF">HT578_15345</name>
</gene>
<dbReference type="PANTHER" id="PTHR46320:SF1">
    <property type="entry name" value="GLYCEROPHOSPHODIESTER PHOSPHODIESTERASE 1"/>
    <property type="match status" value="1"/>
</dbReference>
<dbReference type="InterPro" id="IPR030395">
    <property type="entry name" value="GP_PDE_dom"/>
</dbReference>
<dbReference type="CDD" id="cd08566">
    <property type="entry name" value="GDPD_AtGDE_like"/>
    <property type="match status" value="1"/>
</dbReference>
<evidence type="ECO:0000313" key="3">
    <source>
        <dbReference type="Proteomes" id="UP000677126"/>
    </source>
</evidence>
<dbReference type="Pfam" id="PF03009">
    <property type="entry name" value="GDPD"/>
    <property type="match status" value="1"/>
</dbReference>
<dbReference type="SUPFAM" id="SSF51695">
    <property type="entry name" value="PLC-like phosphodiesterases"/>
    <property type="match status" value="1"/>
</dbReference>
<dbReference type="InterPro" id="IPR032160">
    <property type="entry name" value="DUF4996"/>
</dbReference>
<dbReference type="Gene3D" id="3.20.20.190">
    <property type="entry name" value="Phosphatidylinositol (PI) phosphodiesterase"/>
    <property type="match status" value="1"/>
</dbReference>
<reference evidence="2 3" key="1">
    <citation type="journal article" date="2021" name="Int. J. Syst. Evol. Microbiol.">
        <title>Novosphingobium decolorationis sp. nov., an aniline blue-decolourizing bacterium isolated from East Pacific sediment.</title>
        <authorList>
            <person name="Chen X."/>
            <person name="Dong B."/>
            <person name="Chen T."/>
            <person name="Ren N."/>
            <person name="Wang J."/>
            <person name="Xu Y."/>
            <person name="Yang J."/>
            <person name="Zhu S."/>
            <person name="Chen J."/>
        </authorList>
    </citation>
    <scope>NUCLEOTIDE SEQUENCE [LARGE SCALE GENOMIC DNA]</scope>
    <source>
        <strain evidence="2 3">502str22</strain>
    </source>
</reference>
<dbReference type="Pfam" id="PF16387">
    <property type="entry name" value="DUF4996"/>
    <property type="match status" value="1"/>
</dbReference>
<protein>
    <submittedName>
        <fullName evidence="2">Glycerophosphodiester phosphodiesterase family protein</fullName>
    </submittedName>
</protein>
<feature type="domain" description="GP-PDE" evidence="1">
    <location>
        <begin position="17"/>
        <end position="276"/>
    </location>
</feature>
<name>A0ABX8EA08_9SPHN</name>
<evidence type="ECO:0000259" key="1">
    <source>
        <dbReference type="PROSITE" id="PS51704"/>
    </source>
</evidence>
<sequence>MRSAELARRLAGPDGHVMVVAHRGCWKATSENSLDAIAQCRAMGIDMVELDVRTSRDGVPVLMHDADVARTTDGTGRVADMTLEDLRALHLREGMGRTRGRARGGTSAVTERRIPTLAEALAATGGEVLVNLDAKAVDPAVLLRIVDEAGMRGHVLFKAEASASAITARVPFVRDVHFQPILREPGMADDPVAAVASYDALAPVSFEIDVKTQGFLPRLTGALRARCARYWVNSLAGRIYDDRVALEDPNAVWGRLVAYGVDAIQTDHPGILKDYLSRSGLRSFACTPS</sequence>
<dbReference type="RefSeq" id="WP_213500579.1">
    <property type="nucleotide sequence ID" value="NZ_CP054856.1"/>
</dbReference>
<evidence type="ECO:0000313" key="2">
    <source>
        <dbReference type="EMBL" id="QVM84876.1"/>
    </source>
</evidence>
<dbReference type="InterPro" id="IPR017946">
    <property type="entry name" value="PLC-like_Pdiesterase_TIM-brl"/>
</dbReference>
<accession>A0ABX8EA08</accession>
<proteinExistence type="predicted"/>
<dbReference type="Proteomes" id="UP000677126">
    <property type="component" value="Chromosome"/>
</dbReference>
<organism evidence="2 3">
    <name type="scientific">Novosphingobium decolorationis</name>
    <dbReference type="NCBI Taxonomy" id="2698673"/>
    <lineage>
        <taxon>Bacteria</taxon>
        <taxon>Pseudomonadati</taxon>
        <taxon>Pseudomonadota</taxon>
        <taxon>Alphaproteobacteria</taxon>
        <taxon>Sphingomonadales</taxon>
        <taxon>Sphingomonadaceae</taxon>
        <taxon>Novosphingobium</taxon>
    </lineage>
</organism>